<name>A0A9D4N013_DREPO</name>
<keyword evidence="4" id="KW-1015">Disulfide bond</keyword>
<dbReference type="AlphaFoldDB" id="A0A9D4N013"/>
<dbReference type="InterPro" id="IPR031328">
    <property type="entry name" value="Ephrin"/>
</dbReference>
<dbReference type="SUPFAM" id="SSF49503">
    <property type="entry name" value="Cupredoxins"/>
    <property type="match status" value="1"/>
</dbReference>
<evidence type="ECO:0000256" key="9">
    <source>
        <dbReference type="SAM" id="SignalP"/>
    </source>
</evidence>
<proteinExistence type="inferred from homology"/>
<keyword evidence="12" id="KW-1185">Reference proteome</keyword>
<dbReference type="GO" id="GO:0005886">
    <property type="term" value="C:plasma membrane"/>
    <property type="evidence" value="ECO:0007669"/>
    <property type="project" value="TreeGrafter"/>
</dbReference>
<organism evidence="11 12">
    <name type="scientific">Dreissena polymorpha</name>
    <name type="common">Zebra mussel</name>
    <name type="synonym">Mytilus polymorpha</name>
    <dbReference type="NCBI Taxonomy" id="45954"/>
    <lineage>
        <taxon>Eukaryota</taxon>
        <taxon>Metazoa</taxon>
        <taxon>Spiralia</taxon>
        <taxon>Lophotrochozoa</taxon>
        <taxon>Mollusca</taxon>
        <taxon>Bivalvia</taxon>
        <taxon>Autobranchia</taxon>
        <taxon>Heteroconchia</taxon>
        <taxon>Euheterodonta</taxon>
        <taxon>Imparidentia</taxon>
        <taxon>Neoheterodontei</taxon>
        <taxon>Myida</taxon>
        <taxon>Dreissenoidea</taxon>
        <taxon>Dreissenidae</taxon>
        <taxon>Dreissena</taxon>
    </lineage>
</organism>
<feature type="signal peptide" evidence="9">
    <location>
        <begin position="1"/>
        <end position="24"/>
    </location>
</feature>
<feature type="domain" description="Ephrin RBD" evidence="10">
    <location>
        <begin position="25"/>
        <end position="161"/>
    </location>
</feature>
<evidence type="ECO:0000256" key="8">
    <source>
        <dbReference type="SAM" id="MobiDB-lite"/>
    </source>
</evidence>
<evidence type="ECO:0000256" key="5">
    <source>
        <dbReference type="ARBA" id="ARBA00023180"/>
    </source>
</evidence>
<dbReference type="PANTHER" id="PTHR11304:SF29">
    <property type="entry name" value="EPHRIN"/>
    <property type="match status" value="1"/>
</dbReference>
<evidence type="ECO:0000256" key="2">
    <source>
        <dbReference type="ARBA" id="ARBA00022729"/>
    </source>
</evidence>
<dbReference type="Proteomes" id="UP000828390">
    <property type="component" value="Unassembled WGS sequence"/>
</dbReference>
<feature type="compositionally biased region" description="Polar residues" evidence="8">
    <location>
        <begin position="225"/>
        <end position="238"/>
    </location>
</feature>
<gene>
    <name evidence="11" type="ORF">DPMN_008794</name>
</gene>
<feature type="chain" id="PRO_5039281799" description="Ephrin RBD domain-containing protein" evidence="9">
    <location>
        <begin position="25"/>
        <end position="283"/>
    </location>
</feature>
<dbReference type="Gene3D" id="2.60.40.420">
    <property type="entry name" value="Cupredoxins - blue copper proteins"/>
    <property type="match status" value="1"/>
</dbReference>
<keyword evidence="5" id="KW-0325">Glycoprotein</keyword>
<comment type="subcellular location">
    <subcellularLocation>
        <location evidence="1">Membrane</location>
    </subcellularLocation>
</comment>
<dbReference type="PRINTS" id="PR01347">
    <property type="entry name" value="EPHRIN"/>
</dbReference>
<evidence type="ECO:0000259" key="10">
    <source>
        <dbReference type="PROSITE" id="PS51551"/>
    </source>
</evidence>
<dbReference type="GO" id="GO:0046875">
    <property type="term" value="F:ephrin receptor binding"/>
    <property type="evidence" value="ECO:0007669"/>
    <property type="project" value="TreeGrafter"/>
</dbReference>
<evidence type="ECO:0000256" key="6">
    <source>
        <dbReference type="PROSITE-ProRule" id="PRU00884"/>
    </source>
</evidence>
<reference evidence="11" key="2">
    <citation type="submission" date="2020-11" db="EMBL/GenBank/DDBJ databases">
        <authorList>
            <person name="McCartney M.A."/>
            <person name="Auch B."/>
            <person name="Kono T."/>
            <person name="Mallez S."/>
            <person name="Becker A."/>
            <person name="Gohl D.M."/>
            <person name="Silverstein K.A.T."/>
            <person name="Koren S."/>
            <person name="Bechman K.B."/>
            <person name="Herman A."/>
            <person name="Abrahante J.E."/>
            <person name="Garbe J."/>
        </authorList>
    </citation>
    <scope>NUCLEOTIDE SEQUENCE</scope>
    <source>
        <strain evidence="11">Duluth1</strain>
        <tissue evidence="11">Whole animal</tissue>
    </source>
</reference>
<protein>
    <recommendedName>
        <fullName evidence="10">Ephrin RBD domain-containing protein</fullName>
    </recommendedName>
</protein>
<evidence type="ECO:0000256" key="7">
    <source>
        <dbReference type="RuleBase" id="RU004375"/>
    </source>
</evidence>
<feature type="region of interest" description="Disordered" evidence="8">
    <location>
        <begin position="168"/>
        <end position="238"/>
    </location>
</feature>
<sequence length="283" mass="30879">MSWILHYFWILPFCVGTIITVVETEQTLSFEWNTSNPKFSEKDGAKLSIPVGSNLKIICPQRNNTSADSLYYVIYWVSEEGFKKCFKPHNDSSVFVVCNRPEVSFDFTVEISIFTGTPNGKDFKVGHSYYIASFSTGTLQGLGNEYDGACKDKNMRINMTVVNQQFPTTQAPSKTTPIVTTSRPDTPNTTVLSSTQPSPSTALPTTHLFTTATTVGSSTGRTSTNIPEVTGNTDSVINVPDNGNTGVIDLTNRAPAGPVPTLVLTACLSVLHILYSQSPLDQR</sequence>
<dbReference type="InterPro" id="IPR008972">
    <property type="entry name" value="Cupredoxin"/>
</dbReference>
<dbReference type="GO" id="GO:0048013">
    <property type="term" value="P:ephrin receptor signaling pathway"/>
    <property type="evidence" value="ECO:0007669"/>
    <property type="project" value="TreeGrafter"/>
</dbReference>
<comment type="similarity">
    <text evidence="6 7">Belongs to the ephrin family.</text>
</comment>
<dbReference type="EMBL" id="JAIWYP010000001">
    <property type="protein sequence ID" value="KAH3884809.1"/>
    <property type="molecule type" value="Genomic_DNA"/>
</dbReference>
<evidence type="ECO:0000313" key="12">
    <source>
        <dbReference type="Proteomes" id="UP000828390"/>
    </source>
</evidence>
<dbReference type="PROSITE" id="PS51551">
    <property type="entry name" value="EPHRIN_RBD_2"/>
    <property type="match status" value="1"/>
</dbReference>
<evidence type="ECO:0000256" key="1">
    <source>
        <dbReference type="ARBA" id="ARBA00004370"/>
    </source>
</evidence>
<feature type="compositionally biased region" description="Low complexity" evidence="8">
    <location>
        <begin position="201"/>
        <end position="224"/>
    </location>
</feature>
<evidence type="ECO:0000313" key="11">
    <source>
        <dbReference type="EMBL" id="KAH3884809.1"/>
    </source>
</evidence>
<comment type="caution">
    <text evidence="6">Lacks conserved residue(s) required for the propagation of feature annotation.</text>
</comment>
<reference evidence="11" key="1">
    <citation type="journal article" date="2019" name="bioRxiv">
        <title>The Genome of the Zebra Mussel, Dreissena polymorpha: A Resource for Invasive Species Research.</title>
        <authorList>
            <person name="McCartney M.A."/>
            <person name="Auch B."/>
            <person name="Kono T."/>
            <person name="Mallez S."/>
            <person name="Zhang Y."/>
            <person name="Obille A."/>
            <person name="Becker A."/>
            <person name="Abrahante J.E."/>
            <person name="Garbe J."/>
            <person name="Badalamenti J.P."/>
            <person name="Herman A."/>
            <person name="Mangelson H."/>
            <person name="Liachko I."/>
            <person name="Sullivan S."/>
            <person name="Sone E.D."/>
            <person name="Koren S."/>
            <person name="Silverstein K.A.T."/>
            <person name="Beckman K.B."/>
            <person name="Gohl D.M."/>
        </authorList>
    </citation>
    <scope>NUCLEOTIDE SEQUENCE</scope>
    <source>
        <strain evidence="11">Duluth1</strain>
        <tissue evidence="11">Whole animal</tissue>
    </source>
</reference>
<comment type="caution">
    <text evidence="11">The sequence shown here is derived from an EMBL/GenBank/DDBJ whole genome shotgun (WGS) entry which is preliminary data.</text>
</comment>
<evidence type="ECO:0000256" key="3">
    <source>
        <dbReference type="ARBA" id="ARBA00023136"/>
    </source>
</evidence>
<dbReference type="GO" id="GO:0007411">
    <property type="term" value="P:axon guidance"/>
    <property type="evidence" value="ECO:0007669"/>
    <property type="project" value="TreeGrafter"/>
</dbReference>
<dbReference type="Pfam" id="PF00812">
    <property type="entry name" value="Ephrin"/>
    <property type="match status" value="1"/>
</dbReference>
<dbReference type="InterPro" id="IPR001799">
    <property type="entry name" value="Ephrin_RBD"/>
</dbReference>
<accession>A0A9D4N013</accession>
<evidence type="ECO:0000256" key="4">
    <source>
        <dbReference type="ARBA" id="ARBA00023157"/>
    </source>
</evidence>
<feature type="compositionally biased region" description="Polar residues" evidence="8">
    <location>
        <begin position="168"/>
        <end position="200"/>
    </location>
</feature>
<keyword evidence="3 7" id="KW-0472">Membrane</keyword>
<dbReference type="PANTHER" id="PTHR11304">
    <property type="entry name" value="EPHRIN"/>
    <property type="match status" value="1"/>
</dbReference>
<keyword evidence="2 9" id="KW-0732">Signal</keyword>